<dbReference type="PANTHER" id="PTHR12905:SF16">
    <property type="entry name" value="SER_THR PROTEIN PHOSPHATASE FAMILY PROTEIN (AFU_ORTHOLOGUE AFUA_1G06000)"/>
    <property type="match status" value="1"/>
</dbReference>
<dbReference type="SUPFAM" id="SSF56300">
    <property type="entry name" value="Metallo-dependent phosphatases"/>
    <property type="match status" value="1"/>
</dbReference>
<dbReference type="InterPro" id="IPR004843">
    <property type="entry name" value="Calcineurin-like_PHP"/>
</dbReference>
<dbReference type="CDD" id="cd07379">
    <property type="entry name" value="MPP_239FB"/>
    <property type="match status" value="1"/>
</dbReference>
<evidence type="ECO:0000313" key="2">
    <source>
        <dbReference type="EMBL" id="KAK2603074.1"/>
    </source>
</evidence>
<evidence type="ECO:0000313" key="3">
    <source>
        <dbReference type="Proteomes" id="UP001265746"/>
    </source>
</evidence>
<proteinExistence type="predicted"/>
<evidence type="ECO:0000259" key="1">
    <source>
        <dbReference type="Pfam" id="PF00149"/>
    </source>
</evidence>
<organism evidence="2 3">
    <name type="scientific">Phomopsis amygdali</name>
    <name type="common">Fusicoccum amygdali</name>
    <dbReference type="NCBI Taxonomy" id="1214568"/>
    <lineage>
        <taxon>Eukaryota</taxon>
        <taxon>Fungi</taxon>
        <taxon>Dikarya</taxon>
        <taxon>Ascomycota</taxon>
        <taxon>Pezizomycotina</taxon>
        <taxon>Sordariomycetes</taxon>
        <taxon>Sordariomycetidae</taxon>
        <taxon>Diaporthales</taxon>
        <taxon>Diaporthaceae</taxon>
        <taxon>Diaporthe</taxon>
    </lineage>
</organism>
<dbReference type="EMBL" id="JAUJFL010000005">
    <property type="protein sequence ID" value="KAK2603074.1"/>
    <property type="molecule type" value="Genomic_DNA"/>
</dbReference>
<dbReference type="Proteomes" id="UP001265746">
    <property type="component" value="Unassembled WGS sequence"/>
</dbReference>
<dbReference type="AlphaFoldDB" id="A0AAD9SAE3"/>
<dbReference type="Pfam" id="PF00149">
    <property type="entry name" value="Metallophos"/>
    <property type="match status" value="1"/>
</dbReference>
<reference evidence="2" key="1">
    <citation type="submission" date="2023-06" db="EMBL/GenBank/DDBJ databases">
        <authorList>
            <person name="Noh H."/>
        </authorList>
    </citation>
    <scope>NUCLEOTIDE SEQUENCE</scope>
    <source>
        <strain evidence="2">DUCC20226</strain>
    </source>
</reference>
<comment type="caution">
    <text evidence="2">The sequence shown here is derived from an EMBL/GenBank/DDBJ whole genome shotgun (WGS) entry which is preliminary data.</text>
</comment>
<dbReference type="InterPro" id="IPR029052">
    <property type="entry name" value="Metallo-depent_PP-like"/>
</dbReference>
<sequence length="398" mass="43648">MASTPDGEAQRQPRFRRTRFVCISDTHNQTVKLPKGDVLIHAGDLTNQGSFSELSKTVQWLEKADFEAKIVIAGNHDVTLDKAFYAEYGSYFHNQSPQSPDACLELLSSSPSITYLDHSSTTVVLDKNPSLRTSFTVFGSPYSPKDGMWAFGYDRASAADQISTASKATDERSSQALPNAGDIWSAIPLDTDIVITHTPPYTHCDEAVSKRRALGCEELRRALWRVRPKLAFCGHVHEGRGAERVKWDIQGASGAPYTELGVERWEDPGAGLNNNKMSLVDLTSRGGSQPLENDGSTVSQEWYADSRGQAGACEHFADGPSTALPGFGTRGIGGNPDVSVRCDREALRYRMGRRETCVINCAIAATNWPHSGGKKFNKPIVVDLDLPVLEVGRWRRGM</sequence>
<keyword evidence="3" id="KW-1185">Reference proteome</keyword>
<accession>A0AAD9SAE3</accession>
<dbReference type="GO" id="GO:0016787">
    <property type="term" value="F:hydrolase activity"/>
    <property type="evidence" value="ECO:0007669"/>
    <property type="project" value="InterPro"/>
</dbReference>
<protein>
    <recommendedName>
        <fullName evidence="1">Calcineurin-like phosphoesterase domain-containing protein</fullName>
    </recommendedName>
</protein>
<feature type="domain" description="Calcineurin-like phosphoesterase" evidence="1">
    <location>
        <begin position="19"/>
        <end position="238"/>
    </location>
</feature>
<dbReference type="PANTHER" id="PTHR12905">
    <property type="entry name" value="METALLOPHOSPHOESTERASE"/>
    <property type="match status" value="1"/>
</dbReference>
<dbReference type="InterPro" id="IPR051693">
    <property type="entry name" value="UPF0046_metallophosphoest"/>
</dbReference>
<dbReference type="Gene3D" id="3.60.21.10">
    <property type="match status" value="1"/>
</dbReference>
<gene>
    <name evidence="2" type="ORF">N8I77_009558</name>
</gene>
<name>A0AAD9SAE3_PHOAM</name>